<dbReference type="Proteomes" id="UP000239425">
    <property type="component" value="Unassembled WGS sequence"/>
</dbReference>
<comment type="caution">
    <text evidence="1">The sequence shown here is derived from an EMBL/GenBank/DDBJ whole genome shotgun (WGS) entry which is preliminary data.</text>
</comment>
<evidence type="ECO:0008006" key="3">
    <source>
        <dbReference type="Google" id="ProtNLM"/>
    </source>
</evidence>
<evidence type="ECO:0000313" key="1">
    <source>
        <dbReference type="EMBL" id="PPE03190.1"/>
    </source>
</evidence>
<evidence type="ECO:0000313" key="2">
    <source>
        <dbReference type="Proteomes" id="UP000239425"/>
    </source>
</evidence>
<proteinExistence type="predicted"/>
<name>A0A2S5R7B2_9PROT</name>
<reference evidence="1 2" key="1">
    <citation type="submission" date="2017-11" db="EMBL/GenBank/DDBJ databases">
        <title>Comparative genomic analysis of Holospora spp., intranuclear symbionts of paramecia.</title>
        <authorList>
            <person name="Garushyants S.K."/>
            <person name="Beliavskaya A."/>
            <person name="Malko D.B."/>
            <person name="Logacheva M.D."/>
            <person name="Rautian M.S."/>
            <person name="Gelfand M.S."/>
        </authorList>
    </citation>
    <scope>NUCLEOTIDE SEQUENCE [LARGE SCALE GENOMIC DNA]</scope>
    <source>
        <strain evidence="2">02AZ16</strain>
    </source>
</reference>
<sequence length="125" mass="14774">MGQVLHENARTTEAIRREIRDSKKSIGKAAKRFNVNPKTILKWRKREDTKDLPMEPKKIKSTVLSETEEEAIVAFRQLTPYRYQYVLNPLLSQENFFYFLSLVVSYPLQSYLLLLQHLIININTF</sequence>
<dbReference type="AlphaFoldDB" id="A0A2S5R7B2"/>
<gene>
    <name evidence="1" type="ORF">HCUR_01368</name>
</gene>
<dbReference type="EMBL" id="PHHC01000131">
    <property type="protein sequence ID" value="PPE03190.1"/>
    <property type="molecule type" value="Genomic_DNA"/>
</dbReference>
<organism evidence="1 2">
    <name type="scientific">Holospora curviuscula</name>
    <dbReference type="NCBI Taxonomy" id="1082868"/>
    <lineage>
        <taxon>Bacteria</taxon>
        <taxon>Pseudomonadati</taxon>
        <taxon>Pseudomonadota</taxon>
        <taxon>Alphaproteobacteria</taxon>
        <taxon>Holosporales</taxon>
        <taxon>Holosporaceae</taxon>
        <taxon>Holospora</taxon>
    </lineage>
</organism>
<accession>A0A2S5R7B2</accession>
<protein>
    <recommendedName>
        <fullName evidence="3">Transposase</fullName>
    </recommendedName>
</protein>
<keyword evidence="2" id="KW-1185">Reference proteome</keyword>